<comment type="caution">
    <text evidence="4">The sequence shown here is derived from an EMBL/GenBank/DDBJ whole genome shotgun (WGS) entry which is preliminary data.</text>
</comment>
<sequence length="416" mass="47040">MSRRIQFFLGAGLLLVIGLLGIYLLGKLTPYQETLEHGPDPEARANPYLAAEHFLRKQGLKVQRADGLEVMKDLPSVGQTLLLLGDRNRMTPKQAERLLAWAGKGGHLLFVAERLWDEEDGKSGDLLLDSLGIQQYESEELDEDASEATDEEASTENEPDAEQSAESMPEETSATADEDNAYPELTQLYLENEEAPAYFSFDTDFHLYDAENRAHAWANSDAATHLLQLYHGDGLISVVSDSWIWQNQGIGEYDNAWLLWYMTQDSQVTLLYRADRDDLFSLLLEHFPQALIALALLLAFGLWHLGMRQGPLLLPASRNRRQLQEHLRGSADFLLRHNGQHSLLQGLQQDIQRRARHRHPGFESLAVAEQWQILSRLTRQPSSVISQAMRPLPKQRLAAADFTRQVANLQTLRNAL</sequence>
<dbReference type="OrthoDB" id="6638317at2"/>
<name>A0A4T1ZYI9_9PSED</name>
<evidence type="ECO:0000259" key="3">
    <source>
        <dbReference type="Pfam" id="PF14258"/>
    </source>
</evidence>
<keyword evidence="5" id="KW-1185">Reference proteome</keyword>
<evidence type="ECO:0000256" key="2">
    <source>
        <dbReference type="SAM" id="Phobius"/>
    </source>
</evidence>
<organism evidence="4 5">
    <name type="scientific">Pseudomonas leptonychotis</name>
    <dbReference type="NCBI Taxonomy" id="2448482"/>
    <lineage>
        <taxon>Bacteria</taxon>
        <taxon>Pseudomonadati</taxon>
        <taxon>Pseudomonadota</taxon>
        <taxon>Gammaproteobacteria</taxon>
        <taxon>Pseudomonadales</taxon>
        <taxon>Pseudomonadaceae</taxon>
        <taxon>Pseudomonas</taxon>
    </lineage>
</organism>
<keyword evidence="2" id="KW-0472">Membrane</keyword>
<keyword evidence="2" id="KW-1133">Transmembrane helix</keyword>
<dbReference type="InterPro" id="IPR025646">
    <property type="entry name" value="DUF4350"/>
</dbReference>
<dbReference type="EMBL" id="RFLV01000001">
    <property type="protein sequence ID" value="TIH09670.1"/>
    <property type="molecule type" value="Genomic_DNA"/>
</dbReference>
<feature type="transmembrane region" description="Helical" evidence="2">
    <location>
        <begin position="7"/>
        <end position="26"/>
    </location>
</feature>
<evidence type="ECO:0000313" key="4">
    <source>
        <dbReference type="EMBL" id="TIH09670.1"/>
    </source>
</evidence>
<dbReference type="Proteomes" id="UP000307541">
    <property type="component" value="Unassembled WGS sequence"/>
</dbReference>
<feature type="compositionally biased region" description="Polar residues" evidence="1">
    <location>
        <begin position="164"/>
        <end position="175"/>
    </location>
</feature>
<reference evidence="4 5" key="1">
    <citation type="submission" date="2018-10" db="EMBL/GenBank/DDBJ databases">
        <title>Pseudomonas leptonychotis sp. nov., isolated from Weddell seals in Antarctica.</title>
        <authorList>
            <person name="Novakova D."/>
            <person name="Svec P."/>
            <person name="Kralova S."/>
            <person name="Kristofova L."/>
            <person name="Zeman M."/>
            <person name="Pantucek R."/>
            <person name="Maslanova I."/>
            <person name="Sedlacek I."/>
        </authorList>
    </citation>
    <scope>NUCLEOTIDE SEQUENCE [LARGE SCALE GENOMIC DNA]</scope>
    <source>
        <strain evidence="4 5">CCM 8849</strain>
    </source>
</reference>
<keyword evidence="2" id="KW-0812">Transmembrane</keyword>
<feature type="domain" description="DUF4350" evidence="3">
    <location>
        <begin position="42"/>
        <end position="262"/>
    </location>
</feature>
<proteinExistence type="predicted"/>
<dbReference type="AlphaFoldDB" id="A0A4T1ZYI9"/>
<dbReference type="RefSeq" id="WP_136662970.1">
    <property type="nucleotide sequence ID" value="NZ_RFLV01000001.1"/>
</dbReference>
<accession>A0A4T1ZYI9</accession>
<feature type="compositionally biased region" description="Acidic residues" evidence="1">
    <location>
        <begin position="138"/>
        <end position="163"/>
    </location>
</feature>
<protein>
    <submittedName>
        <fullName evidence="4">DUF4350 domain-containing protein</fullName>
    </submittedName>
</protein>
<evidence type="ECO:0000256" key="1">
    <source>
        <dbReference type="SAM" id="MobiDB-lite"/>
    </source>
</evidence>
<dbReference type="Pfam" id="PF14258">
    <property type="entry name" value="DUF4350"/>
    <property type="match status" value="1"/>
</dbReference>
<gene>
    <name evidence="4" type="ORF">D8779_02935</name>
</gene>
<feature type="region of interest" description="Disordered" evidence="1">
    <location>
        <begin position="138"/>
        <end position="180"/>
    </location>
</feature>
<evidence type="ECO:0000313" key="5">
    <source>
        <dbReference type="Proteomes" id="UP000307541"/>
    </source>
</evidence>